<organism evidence="1 2">
    <name type="scientific">Gonapodya prolifera (strain JEL478)</name>
    <name type="common">Monoblepharis prolifera</name>
    <dbReference type="NCBI Taxonomy" id="1344416"/>
    <lineage>
        <taxon>Eukaryota</taxon>
        <taxon>Fungi</taxon>
        <taxon>Fungi incertae sedis</taxon>
        <taxon>Chytridiomycota</taxon>
        <taxon>Chytridiomycota incertae sedis</taxon>
        <taxon>Monoblepharidomycetes</taxon>
        <taxon>Monoblepharidales</taxon>
        <taxon>Gonapodyaceae</taxon>
        <taxon>Gonapodya</taxon>
    </lineage>
</organism>
<protein>
    <submittedName>
        <fullName evidence="1">Uncharacterized protein</fullName>
    </submittedName>
</protein>
<dbReference type="Proteomes" id="UP000070544">
    <property type="component" value="Unassembled WGS sequence"/>
</dbReference>
<keyword evidence="2" id="KW-1185">Reference proteome</keyword>
<dbReference type="OrthoDB" id="1881at2759"/>
<dbReference type="Gene3D" id="2.60.40.2440">
    <property type="entry name" value="Carbohydrate binding type-21 domain"/>
    <property type="match status" value="1"/>
</dbReference>
<dbReference type="InterPro" id="IPR038175">
    <property type="entry name" value="CBM21_dom_sf"/>
</dbReference>
<gene>
    <name evidence="1" type="ORF">M427DRAFT_32918</name>
</gene>
<sequence length="234" mass="25513">MKAPSTSPAQKRAVSVDDTTEIIVHPNRAIASFEARQFLVRAQRVCHVAKTGTASVKLISFTPASASGAALGEVVIRCKVANLSFQKQVSVPFSLDNWESYCDIVLPWESSFDVIPSTNHHPRATSSLVVSSFPSSHHTSPELLRSTPRADRANAAFHIHHPLSASAFTPLLPHVLPTLMFALHLHYPHINVDSWCSNNGRDHVVRFVKLGRDFSSGGDVREPGAARGYFGGIM</sequence>
<proteinExistence type="predicted"/>
<evidence type="ECO:0000313" key="2">
    <source>
        <dbReference type="Proteomes" id="UP000070544"/>
    </source>
</evidence>
<reference evidence="1 2" key="1">
    <citation type="journal article" date="2015" name="Genome Biol. Evol.">
        <title>Phylogenomic analyses indicate that early fungi evolved digesting cell walls of algal ancestors of land plants.</title>
        <authorList>
            <person name="Chang Y."/>
            <person name="Wang S."/>
            <person name="Sekimoto S."/>
            <person name="Aerts A.L."/>
            <person name="Choi C."/>
            <person name="Clum A."/>
            <person name="LaButti K.M."/>
            <person name="Lindquist E.A."/>
            <person name="Yee Ngan C."/>
            <person name="Ohm R.A."/>
            <person name="Salamov A.A."/>
            <person name="Grigoriev I.V."/>
            <person name="Spatafora J.W."/>
            <person name="Berbee M.L."/>
        </authorList>
    </citation>
    <scope>NUCLEOTIDE SEQUENCE [LARGE SCALE GENOMIC DNA]</scope>
    <source>
        <strain evidence="1 2">JEL478</strain>
    </source>
</reference>
<dbReference type="EMBL" id="KQ965767">
    <property type="protein sequence ID" value="KXS14711.1"/>
    <property type="molecule type" value="Genomic_DNA"/>
</dbReference>
<accession>A0A139AD36</accession>
<name>A0A139AD36_GONPJ</name>
<evidence type="ECO:0000313" key="1">
    <source>
        <dbReference type="EMBL" id="KXS14711.1"/>
    </source>
</evidence>
<dbReference type="AlphaFoldDB" id="A0A139AD36"/>